<dbReference type="EMBL" id="CP014206">
    <property type="protein sequence ID" value="AMK12280.1"/>
    <property type="molecule type" value="Genomic_DNA"/>
</dbReference>
<name>A0A126QQG3_9BACT</name>
<evidence type="ECO:0000256" key="1">
    <source>
        <dbReference type="ARBA" id="ARBA00004370"/>
    </source>
</evidence>
<evidence type="ECO:0000256" key="7">
    <source>
        <dbReference type="ARBA" id="ARBA00023010"/>
    </source>
</evidence>
<dbReference type="PANTHER" id="PTHR33910">
    <property type="entry name" value="PROTEIN TRANSLOCASE SUBUNIT SECE"/>
    <property type="match status" value="1"/>
</dbReference>
<keyword evidence="8 9" id="KW-0472">Membrane</keyword>
<accession>A0A126QQG3</accession>
<evidence type="ECO:0000256" key="8">
    <source>
        <dbReference type="ARBA" id="ARBA00023136"/>
    </source>
</evidence>
<gene>
    <name evidence="9" type="primary">secE</name>
    <name evidence="10" type="ORF">AWY79_14750</name>
    <name evidence="11" type="ORF">EDC59_11221</name>
</gene>
<evidence type="ECO:0000313" key="10">
    <source>
        <dbReference type="EMBL" id="AMK12280.1"/>
    </source>
</evidence>
<evidence type="ECO:0000256" key="4">
    <source>
        <dbReference type="ARBA" id="ARBA00022692"/>
    </source>
</evidence>
<comment type="subunit">
    <text evidence="9">Component of the Sec protein translocase complex. Heterotrimer consisting of SecY, SecE and SecG subunits. The heterotrimers can form oligomers, although 1 heterotrimer is thought to be able to translocate proteins. Interacts with the ribosome. Interacts with SecDF, and other proteins may be involved. Interacts with SecA.</text>
</comment>
<dbReference type="Gene3D" id="1.20.5.1030">
    <property type="entry name" value="Preprotein translocase secy subunit"/>
    <property type="match status" value="1"/>
</dbReference>
<dbReference type="GO" id="GO:0009306">
    <property type="term" value="P:protein secretion"/>
    <property type="evidence" value="ECO:0007669"/>
    <property type="project" value="UniProtKB-UniRule"/>
</dbReference>
<keyword evidence="5 9" id="KW-0653">Protein transport</keyword>
<evidence type="ECO:0000256" key="5">
    <source>
        <dbReference type="ARBA" id="ARBA00022927"/>
    </source>
</evidence>
<reference evidence="10 12" key="1">
    <citation type="journal article" date="2016" name="Front. Microbiol.">
        <title>Genome Sequence of the Piezophilic, Mesophilic Sulfate-Reducing Bacterium Desulfovibrio indicus J2T.</title>
        <authorList>
            <person name="Cao J."/>
            <person name="Maignien L."/>
            <person name="Shao Z."/>
            <person name="Alain K."/>
            <person name="Jebbar M."/>
        </authorList>
    </citation>
    <scope>NUCLEOTIDE SEQUENCE [LARGE SCALE GENOMIC DNA]</scope>
    <source>
        <strain evidence="10 12">J2</strain>
    </source>
</reference>
<dbReference type="OrthoDB" id="9812738at2"/>
<dbReference type="KEGG" id="dej:AWY79_14750"/>
<reference evidence="11 13" key="2">
    <citation type="submission" date="2019-03" db="EMBL/GenBank/DDBJ databases">
        <title>Genomic Encyclopedia of Type Strains, Phase IV (KMG-IV): sequencing the most valuable type-strain genomes for metagenomic binning, comparative biology and taxonomic classification.</title>
        <authorList>
            <person name="Goeker M."/>
        </authorList>
    </citation>
    <scope>NUCLEOTIDE SEQUENCE [LARGE SCALE GENOMIC DNA]</scope>
    <source>
        <strain evidence="11 13">DSM 101483</strain>
    </source>
</reference>
<dbReference type="GO" id="GO:0043952">
    <property type="term" value="P:protein transport by the Sec complex"/>
    <property type="evidence" value="ECO:0007669"/>
    <property type="project" value="UniProtKB-UniRule"/>
</dbReference>
<keyword evidence="7 9" id="KW-0811">Translocation</keyword>
<keyword evidence="3 9" id="KW-1003">Cell membrane</keyword>
<dbReference type="InterPro" id="IPR001901">
    <property type="entry name" value="Translocase_SecE/Sec61-g"/>
</dbReference>
<dbReference type="NCBIfam" id="TIGR00964">
    <property type="entry name" value="secE_bact"/>
    <property type="match status" value="1"/>
</dbReference>
<dbReference type="GO" id="GO:0005886">
    <property type="term" value="C:plasma membrane"/>
    <property type="evidence" value="ECO:0007669"/>
    <property type="project" value="UniProtKB-SubCell"/>
</dbReference>
<sequence length="85" mass="9320">MAKKKGKKAADKQAVESRAAGLKDKTKELMEFFEESKVEIKKVVWPTRKETVTTCIAVLVVSVVIALYLGVVDLALSKIVEAILS</sequence>
<dbReference type="PANTHER" id="PTHR33910:SF1">
    <property type="entry name" value="PROTEIN TRANSLOCASE SUBUNIT SECE"/>
    <property type="match status" value="1"/>
</dbReference>
<evidence type="ECO:0000256" key="9">
    <source>
        <dbReference type="HAMAP-Rule" id="MF_00422"/>
    </source>
</evidence>
<comment type="function">
    <text evidence="9">Essential subunit of the Sec protein translocation channel SecYEG. Clamps together the 2 halves of SecY. May contact the channel plug during translocation.</text>
</comment>
<evidence type="ECO:0000313" key="11">
    <source>
        <dbReference type="EMBL" id="TDT86512.1"/>
    </source>
</evidence>
<dbReference type="GO" id="GO:0065002">
    <property type="term" value="P:intracellular protein transmembrane transport"/>
    <property type="evidence" value="ECO:0007669"/>
    <property type="project" value="UniProtKB-UniRule"/>
</dbReference>
<keyword evidence="2 9" id="KW-0813">Transport</keyword>
<keyword evidence="6 9" id="KW-1133">Transmembrane helix</keyword>
<dbReference type="PROSITE" id="PS01067">
    <property type="entry name" value="SECE_SEC61G"/>
    <property type="match status" value="1"/>
</dbReference>
<dbReference type="Proteomes" id="UP000055611">
    <property type="component" value="Chromosome"/>
</dbReference>
<evidence type="ECO:0000256" key="2">
    <source>
        <dbReference type="ARBA" id="ARBA00022448"/>
    </source>
</evidence>
<keyword evidence="4 9" id="KW-0812">Transmembrane</keyword>
<comment type="similarity">
    <text evidence="9">Belongs to the SecE/SEC61-gamma family.</text>
</comment>
<dbReference type="GO" id="GO:0006605">
    <property type="term" value="P:protein targeting"/>
    <property type="evidence" value="ECO:0007669"/>
    <property type="project" value="UniProtKB-UniRule"/>
</dbReference>
<dbReference type="GO" id="GO:0008320">
    <property type="term" value="F:protein transmembrane transporter activity"/>
    <property type="evidence" value="ECO:0007669"/>
    <property type="project" value="UniProtKB-UniRule"/>
</dbReference>
<protein>
    <recommendedName>
        <fullName evidence="9">Protein translocase subunit SecE</fullName>
    </recommendedName>
</protein>
<evidence type="ECO:0000256" key="3">
    <source>
        <dbReference type="ARBA" id="ARBA00022475"/>
    </source>
</evidence>
<dbReference type="HAMAP" id="MF_00422">
    <property type="entry name" value="SecE"/>
    <property type="match status" value="1"/>
</dbReference>
<dbReference type="RefSeq" id="WP_066805596.1">
    <property type="nucleotide sequence ID" value="NZ_CAUVXY020000015.1"/>
</dbReference>
<comment type="subcellular location">
    <subcellularLocation>
        <location evidence="9">Cell membrane</location>
        <topology evidence="9">Single-pass membrane protein</topology>
    </subcellularLocation>
    <subcellularLocation>
        <location evidence="1">Membrane</location>
    </subcellularLocation>
</comment>
<proteinExistence type="inferred from homology"/>
<dbReference type="AlphaFoldDB" id="A0A126QQG3"/>
<evidence type="ECO:0000313" key="13">
    <source>
        <dbReference type="Proteomes" id="UP000295506"/>
    </source>
</evidence>
<evidence type="ECO:0000256" key="6">
    <source>
        <dbReference type="ARBA" id="ARBA00022989"/>
    </source>
</evidence>
<dbReference type="InterPro" id="IPR038379">
    <property type="entry name" value="SecE_sf"/>
</dbReference>
<dbReference type="InterPro" id="IPR005807">
    <property type="entry name" value="SecE_bac"/>
</dbReference>
<organism evidence="11 13">
    <name type="scientific">Pseudodesulfovibrio indicus</name>
    <dbReference type="NCBI Taxonomy" id="1716143"/>
    <lineage>
        <taxon>Bacteria</taxon>
        <taxon>Pseudomonadati</taxon>
        <taxon>Thermodesulfobacteriota</taxon>
        <taxon>Desulfovibrionia</taxon>
        <taxon>Desulfovibrionales</taxon>
        <taxon>Desulfovibrionaceae</taxon>
    </lineage>
</organism>
<dbReference type="Proteomes" id="UP000295506">
    <property type="component" value="Unassembled WGS sequence"/>
</dbReference>
<evidence type="ECO:0000313" key="12">
    <source>
        <dbReference type="Proteomes" id="UP000055611"/>
    </source>
</evidence>
<feature type="transmembrane region" description="Helical" evidence="9">
    <location>
        <begin position="51"/>
        <end position="71"/>
    </location>
</feature>
<dbReference type="EMBL" id="SOBK01000012">
    <property type="protein sequence ID" value="TDT86512.1"/>
    <property type="molecule type" value="Genomic_DNA"/>
</dbReference>
<keyword evidence="12" id="KW-1185">Reference proteome</keyword>
<dbReference type="Pfam" id="PF00584">
    <property type="entry name" value="SecE"/>
    <property type="match status" value="1"/>
</dbReference>